<organism evidence="1 2">
    <name type="scientific">Batrachochytrium salamandrivorans</name>
    <dbReference type="NCBI Taxonomy" id="1357716"/>
    <lineage>
        <taxon>Eukaryota</taxon>
        <taxon>Fungi</taxon>
        <taxon>Fungi incertae sedis</taxon>
        <taxon>Chytridiomycota</taxon>
        <taxon>Chytridiomycota incertae sedis</taxon>
        <taxon>Chytridiomycetes</taxon>
        <taxon>Rhizophydiales</taxon>
        <taxon>Rhizophydiales incertae sedis</taxon>
        <taxon>Batrachochytrium</taxon>
    </lineage>
</organism>
<keyword evidence="2" id="KW-1185">Reference proteome</keyword>
<name>A0ABQ8FL23_9FUNG</name>
<proteinExistence type="predicted"/>
<protein>
    <submittedName>
        <fullName evidence="1">Uncharacterized protein</fullName>
    </submittedName>
</protein>
<accession>A0ABQ8FL23</accession>
<dbReference type="Proteomes" id="UP001648503">
    <property type="component" value="Unassembled WGS sequence"/>
</dbReference>
<evidence type="ECO:0000313" key="1">
    <source>
        <dbReference type="EMBL" id="KAH6600130.1"/>
    </source>
</evidence>
<dbReference type="EMBL" id="JAFCIX010000047">
    <property type="protein sequence ID" value="KAH6600130.1"/>
    <property type="molecule type" value="Genomic_DNA"/>
</dbReference>
<reference evidence="1 2" key="1">
    <citation type="submission" date="2021-02" db="EMBL/GenBank/DDBJ databases">
        <title>Variation within the Batrachochytrium salamandrivorans European outbreak.</title>
        <authorList>
            <person name="Kelly M."/>
            <person name="Pasmans F."/>
            <person name="Shea T.P."/>
            <person name="Munoz J.F."/>
            <person name="Carranza S."/>
            <person name="Cuomo C.A."/>
            <person name="Martel A."/>
        </authorList>
    </citation>
    <scope>NUCLEOTIDE SEQUENCE [LARGE SCALE GENOMIC DNA]</scope>
    <source>
        <strain evidence="1 2">AMFP18/2</strain>
    </source>
</reference>
<sequence>MKHFEEQLETEVFEANLELRNLRDESQKDDLMANRDTAQAIYNEPILFEQVSAICGSIDELKTTRDELKATSDSFYYDLVEPGPDKETLREQSTQVNEHLDKTNDEIWVNDVTCAHMTGVYTRLFAS</sequence>
<evidence type="ECO:0000313" key="2">
    <source>
        <dbReference type="Proteomes" id="UP001648503"/>
    </source>
</evidence>
<comment type="caution">
    <text evidence="1">The sequence shown here is derived from an EMBL/GenBank/DDBJ whole genome shotgun (WGS) entry which is preliminary data.</text>
</comment>
<gene>
    <name evidence="1" type="ORF">BASA50_002523</name>
</gene>